<gene>
    <name evidence="1" type="ORF">HUR95_15760</name>
</gene>
<keyword evidence="2" id="KW-1185">Reference proteome</keyword>
<dbReference type="EMBL" id="CP082237">
    <property type="protein sequence ID" value="QZT33661.1"/>
    <property type="molecule type" value="Genomic_DNA"/>
</dbReference>
<reference evidence="1 2" key="1">
    <citation type="journal article" date="2020" name="Extremophiles">
        <title>Genomic analysis of Caldalkalibacillus thermarum TA2.A1 reveals aerobic alkaliphilic metabolism and evolutionary hallmarks linking alkaliphilic bacteria and plant life.</title>
        <authorList>
            <person name="de Jong S.I."/>
            <person name="van den Broek M.A."/>
            <person name="Merkel A.Y."/>
            <person name="de la Torre Cortes P."/>
            <person name="Kalamorz F."/>
            <person name="Cook G.M."/>
            <person name="van Loosdrecht M.C.M."/>
            <person name="McMillan D.G.G."/>
        </authorList>
    </citation>
    <scope>NUCLEOTIDE SEQUENCE [LARGE SCALE GENOMIC DNA]</scope>
    <source>
        <strain evidence="1 2">TA2.A1</strain>
    </source>
</reference>
<dbReference type="RefSeq" id="WP_222822735.1">
    <property type="nucleotide sequence ID" value="NZ_CP082237.1"/>
</dbReference>
<dbReference type="KEGG" id="cthu:HUR95_15760"/>
<evidence type="ECO:0000313" key="2">
    <source>
        <dbReference type="Proteomes" id="UP000825179"/>
    </source>
</evidence>
<protein>
    <submittedName>
        <fullName evidence="1">Uncharacterized protein</fullName>
    </submittedName>
</protein>
<dbReference type="AlphaFoldDB" id="A0A8X8I8Q5"/>
<organism evidence="1 2">
    <name type="scientific">Caldalkalibacillus thermarum (strain TA2.A1)</name>
    <dbReference type="NCBI Taxonomy" id="986075"/>
    <lineage>
        <taxon>Bacteria</taxon>
        <taxon>Bacillati</taxon>
        <taxon>Bacillota</taxon>
        <taxon>Bacilli</taxon>
        <taxon>Bacillales</taxon>
        <taxon>Bacillaceae</taxon>
        <taxon>Caldalkalibacillus</taxon>
    </lineage>
</organism>
<name>A0A8X8I8Q5_CALTT</name>
<evidence type="ECO:0000313" key="1">
    <source>
        <dbReference type="EMBL" id="QZT33661.1"/>
    </source>
</evidence>
<dbReference type="Proteomes" id="UP000825179">
    <property type="component" value="Chromosome"/>
</dbReference>
<accession>A0A8X8I8Q5</accession>
<proteinExistence type="predicted"/>
<sequence>MPKMSFEEFRKNPPKSLKVYDPGRRENIILDYLPEEGQYITRKNMGTRRVQVYHCWSIENAYKQWVVNK</sequence>